<evidence type="ECO:0000313" key="6">
    <source>
        <dbReference type="EMBL" id="JAT07840.1"/>
    </source>
</evidence>
<evidence type="ECO:0000256" key="2">
    <source>
        <dbReference type="ARBA" id="ARBA00022900"/>
    </source>
</evidence>
<dbReference type="EMBL" id="GEBQ01000175">
    <property type="protein sequence ID" value="JAT39802.1"/>
    <property type="molecule type" value="Transcribed_RNA"/>
</dbReference>
<evidence type="ECO:0000259" key="5">
    <source>
        <dbReference type="SMART" id="SM00093"/>
    </source>
</evidence>
<dbReference type="InterPro" id="IPR042185">
    <property type="entry name" value="Serpin_sf_2"/>
</dbReference>
<evidence type="ECO:0000256" key="3">
    <source>
        <dbReference type="RuleBase" id="RU000411"/>
    </source>
</evidence>
<evidence type="ECO:0000256" key="4">
    <source>
        <dbReference type="SAM" id="SignalP"/>
    </source>
</evidence>
<dbReference type="InterPro" id="IPR036186">
    <property type="entry name" value="Serpin_sf"/>
</dbReference>
<dbReference type="EMBL" id="GEBQ01032137">
    <property type="protein sequence ID" value="JAT07840.1"/>
    <property type="molecule type" value="Transcribed_RNA"/>
</dbReference>
<sequence>MLLLLLAYVVVPLSAGRCPISVGRVSAPQEAVLRDSRLQMTVDLLRTLASQQPSQNIFLSPSSIYSALLLEFFAAAGETETLLRNTLHIPKNLTKSVVVGIYKKEKDEADKNAKEHLKQYELDSANRIYVQEDVAIRKCVHNLFKDEYKKINFKDSKATGKINEWVSQITRNMINPFLPKGVVEPSTRITLVNAVYFKGLWKTQFDKEETVTGRFSLADGTAKEVEMMTNTADFTISYGKQYGVLSLPYLGNDVMMLIVLPSQHSSKSIPQLLDVLNRKELENILIRMSQDDPAEVTIRVPKFTSEQSYQLVPVLKQMGAETLFDNPADLSHLIERDSSVRLNKVFHKAKIEVDELGTKAAAATMSIGNRALSPDFNVDRPFVYFIYEKSTKTVQFAGIFNSP</sequence>
<evidence type="ECO:0000313" key="7">
    <source>
        <dbReference type="EMBL" id="JAT39802.1"/>
    </source>
</evidence>
<dbReference type="Pfam" id="PF00079">
    <property type="entry name" value="Serpin"/>
    <property type="match status" value="1"/>
</dbReference>
<dbReference type="InterPro" id="IPR042178">
    <property type="entry name" value="Serpin_sf_1"/>
</dbReference>
<dbReference type="PANTHER" id="PTHR11461:SF278">
    <property type="entry name" value="SERINE PROTEASE INHIBITOR 88EA"/>
    <property type="match status" value="1"/>
</dbReference>
<dbReference type="SMART" id="SM00093">
    <property type="entry name" value="SERPIN"/>
    <property type="match status" value="1"/>
</dbReference>
<dbReference type="InterPro" id="IPR000215">
    <property type="entry name" value="Serpin_fam"/>
</dbReference>
<proteinExistence type="inferred from homology"/>
<keyword evidence="1" id="KW-0646">Protease inhibitor</keyword>
<dbReference type="AlphaFoldDB" id="A0A1B6K8S6"/>
<dbReference type="GO" id="GO:0004867">
    <property type="term" value="F:serine-type endopeptidase inhibitor activity"/>
    <property type="evidence" value="ECO:0007669"/>
    <property type="project" value="UniProtKB-KW"/>
</dbReference>
<gene>
    <name evidence="7" type="ORF">g.36446</name>
    <name evidence="6" type="ORF">g.36449</name>
</gene>
<dbReference type="PROSITE" id="PS00284">
    <property type="entry name" value="SERPIN"/>
    <property type="match status" value="1"/>
</dbReference>
<feature type="chain" id="PRO_5008586376" description="Serpin domain-containing protein" evidence="4">
    <location>
        <begin position="17"/>
        <end position="403"/>
    </location>
</feature>
<dbReference type="InterPro" id="IPR023795">
    <property type="entry name" value="Serpin_CS"/>
</dbReference>
<name>A0A1B6K8S6_9HEMI</name>
<dbReference type="SUPFAM" id="SSF56574">
    <property type="entry name" value="Serpins"/>
    <property type="match status" value="1"/>
</dbReference>
<comment type="similarity">
    <text evidence="3">Belongs to the serpin family.</text>
</comment>
<organism evidence="6">
    <name type="scientific">Graphocephala atropunctata</name>
    <dbReference type="NCBI Taxonomy" id="36148"/>
    <lineage>
        <taxon>Eukaryota</taxon>
        <taxon>Metazoa</taxon>
        <taxon>Ecdysozoa</taxon>
        <taxon>Arthropoda</taxon>
        <taxon>Hexapoda</taxon>
        <taxon>Insecta</taxon>
        <taxon>Pterygota</taxon>
        <taxon>Neoptera</taxon>
        <taxon>Paraneoptera</taxon>
        <taxon>Hemiptera</taxon>
        <taxon>Auchenorrhyncha</taxon>
        <taxon>Membracoidea</taxon>
        <taxon>Cicadellidae</taxon>
        <taxon>Cicadellinae</taxon>
        <taxon>Cicadellini</taxon>
        <taxon>Graphocephala</taxon>
    </lineage>
</organism>
<protein>
    <recommendedName>
        <fullName evidence="5">Serpin domain-containing protein</fullName>
    </recommendedName>
</protein>
<dbReference type="PANTHER" id="PTHR11461">
    <property type="entry name" value="SERINE PROTEASE INHIBITOR, SERPIN"/>
    <property type="match status" value="1"/>
</dbReference>
<feature type="signal peptide" evidence="4">
    <location>
        <begin position="1"/>
        <end position="16"/>
    </location>
</feature>
<keyword evidence="4" id="KW-0732">Signal</keyword>
<keyword evidence="2" id="KW-0722">Serine protease inhibitor</keyword>
<dbReference type="Gene3D" id="3.30.497.10">
    <property type="entry name" value="Antithrombin, subunit I, domain 2"/>
    <property type="match status" value="1"/>
</dbReference>
<dbReference type="InterPro" id="IPR023796">
    <property type="entry name" value="Serpin_dom"/>
</dbReference>
<reference evidence="6" key="1">
    <citation type="submission" date="2015-11" db="EMBL/GenBank/DDBJ databases">
        <title>De novo transcriptome assembly of four potential Pierce s Disease insect vectors from Arizona vineyards.</title>
        <authorList>
            <person name="Tassone E.E."/>
        </authorList>
    </citation>
    <scope>NUCLEOTIDE SEQUENCE</scope>
</reference>
<feature type="domain" description="Serpin" evidence="5">
    <location>
        <begin position="42"/>
        <end position="403"/>
    </location>
</feature>
<accession>A0A1B6K8S6</accession>
<evidence type="ECO:0000256" key="1">
    <source>
        <dbReference type="ARBA" id="ARBA00022690"/>
    </source>
</evidence>
<dbReference type="GO" id="GO:0005615">
    <property type="term" value="C:extracellular space"/>
    <property type="evidence" value="ECO:0007669"/>
    <property type="project" value="InterPro"/>
</dbReference>
<dbReference type="Gene3D" id="2.30.39.10">
    <property type="entry name" value="Alpha-1-antitrypsin, domain 1"/>
    <property type="match status" value="1"/>
</dbReference>